<dbReference type="AlphaFoldDB" id="A0A7W7RZA4"/>
<organism evidence="1 2">
    <name type="scientific">Streptosporangium album</name>
    <dbReference type="NCBI Taxonomy" id="47479"/>
    <lineage>
        <taxon>Bacteria</taxon>
        <taxon>Bacillati</taxon>
        <taxon>Actinomycetota</taxon>
        <taxon>Actinomycetes</taxon>
        <taxon>Streptosporangiales</taxon>
        <taxon>Streptosporangiaceae</taxon>
        <taxon>Streptosporangium</taxon>
    </lineage>
</organism>
<protein>
    <submittedName>
        <fullName evidence="1">Uncharacterized protein</fullName>
    </submittedName>
</protein>
<gene>
    <name evidence="1" type="ORF">FHR32_005064</name>
</gene>
<keyword evidence="2" id="KW-1185">Reference proteome</keyword>
<evidence type="ECO:0000313" key="2">
    <source>
        <dbReference type="Proteomes" id="UP000534286"/>
    </source>
</evidence>
<evidence type="ECO:0000313" key="1">
    <source>
        <dbReference type="EMBL" id="MBB4940687.1"/>
    </source>
</evidence>
<accession>A0A7W7RZA4</accession>
<name>A0A7W7RZA4_9ACTN</name>
<dbReference type="RefSeq" id="WP_184756858.1">
    <property type="nucleotide sequence ID" value="NZ_BAABEK010000005.1"/>
</dbReference>
<sequence>MNELALTESPSLRAQHVDRVDVLDKVKALSLLPDGAHADIPIVANYYEVTPGTIEKVVQRNRAELTENGLRVLKGAEYRAFATDNLSAANPNARSATIFTRKAILNVGQLLVDSTVAKDVRAYLLNLEEVATHEQRAEAIDRVELAKARIEMLAAADGYLDSKWVRLKMRVQAAIGLGEEPEIEPDDLPLYVPDFLKSKGLKKKDVEATQSTFGRRAAALYEAEHGFKPGKRQAEIPNGSVRQTLAWTQKDLPLFEEVWDRWYAAKHTPQFELFGADT</sequence>
<dbReference type="EMBL" id="JACHJU010000002">
    <property type="protein sequence ID" value="MBB4940687.1"/>
    <property type="molecule type" value="Genomic_DNA"/>
</dbReference>
<proteinExistence type="predicted"/>
<comment type="caution">
    <text evidence="1">The sequence shown here is derived from an EMBL/GenBank/DDBJ whole genome shotgun (WGS) entry which is preliminary data.</text>
</comment>
<dbReference type="Proteomes" id="UP000534286">
    <property type="component" value="Unassembled WGS sequence"/>
</dbReference>
<reference evidence="1 2" key="1">
    <citation type="submission" date="2020-08" db="EMBL/GenBank/DDBJ databases">
        <title>Sequencing the genomes of 1000 actinobacteria strains.</title>
        <authorList>
            <person name="Klenk H.-P."/>
        </authorList>
    </citation>
    <scope>NUCLEOTIDE SEQUENCE [LARGE SCALE GENOMIC DNA]</scope>
    <source>
        <strain evidence="1 2">DSM 43023</strain>
    </source>
</reference>